<protein>
    <recommendedName>
        <fullName evidence="3">F5/8 type C domain-containing protein</fullName>
    </recommendedName>
</protein>
<organism evidence="1 2">
    <name type="scientific">Paenibacillus antibioticophila</name>
    <dbReference type="NCBI Taxonomy" id="1274374"/>
    <lineage>
        <taxon>Bacteria</taxon>
        <taxon>Bacillati</taxon>
        <taxon>Bacillota</taxon>
        <taxon>Bacilli</taxon>
        <taxon>Bacillales</taxon>
        <taxon>Paenibacillaceae</taxon>
        <taxon>Paenibacillus</taxon>
    </lineage>
</organism>
<accession>A0A919XQK1</accession>
<evidence type="ECO:0000313" key="1">
    <source>
        <dbReference type="EMBL" id="GIO37412.1"/>
    </source>
</evidence>
<dbReference type="EMBL" id="BORR01000007">
    <property type="protein sequence ID" value="GIO37412.1"/>
    <property type="molecule type" value="Genomic_DNA"/>
</dbReference>
<dbReference type="Gene3D" id="2.60.120.260">
    <property type="entry name" value="Galactose-binding domain-like"/>
    <property type="match status" value="1"/>
</dbReference>
<dbReference type="InterPro" id="IPR008979">
    <property type="entry name" value="Galactose-bd-like_sf"/>
</dbReference>
<name>A0A919XQK1_9BACL</name>
<dbReference type="AlphaFoldDB" id="A0A919XQK1"/>
<evidence type="ECO:0008006" key="3">
    <source>
        <dbReference type="Google" id="ProtNLM"/>
    </source>
</evidence>
<dbReference type="SUPFAM" id="SSF49785">
    <property type="entry name" value="Galactose-binding domain-like"/>
    <property type="match status" value="1"/>
</dbReference>
<reference evidence="1 2" key="1">
    <citation type="submission" date="2021-03" db="EMBL/GenBank/DDBJ databases">
        <title>Antimicrobial resistance genes in bacteria isolated from Japanese honey, and their potential for conferring macrolide and lincosamide resistance in the American foulbrood pathogen Paenibacillus larvae.</title>
        <authorList>
            <person name="Okamoto M."/>
            <person name="Kumagai M."/>
            <person name="Kanamori H."/>
            <person name="Takamatsu D."/>
        </authorList>
    </citation>
    <scope>NUCLEOTIDE SEQUENCE [LARGE SCALE GENOMIC DNA]</scope>
    <source>
        <strain evidence="1 2">J41TS12</strain>
    </source>
</reference>
<proteinExistence type="predicted"/>
<sequence>MVQGSNDKENWKTITNQATATMDWQMLQSNSDQAYRYIRVYNANNWFGNMAEIKLHGSTDTTSQMESVLISSDQSIIL</sequence>
<dbReference type="Proteomes" id="UP000681162">
    <property type="component" value="Unassembled WGS sequence"/>
</dbReference>
<gene>
    <name evidence="1" type="ORF">J41TS12_22730</name>
</gene>
<evidence type="ECO:0000313" key="2">
    <source>
        <dbReference type="Proteomes" id="UP000681162"/>
    </source>
</evidence>
<comment type="caution">
    <text evidence="1">The sequence shown here is derived from an EMBL/GenBank/DDBJ whole genome shotgun (WGS) entry which is preliminary data.</text>
</comment>
<keyword evidence="2" id="KW-1185">Reference proteome</keyword>